<keyword evidence="2" id="KW-1185">Reference proteome</keyword>
<dbReference type="Proteomes" id="UP000257109">
    <property type="component" value="Unassembled WGS sequence"/>
</dbReference>
<sequence>MKDRGEVSFILGIEIMIDHSQGILRFNVKDRKPGDTLIAKRDKFSLNQCPNNDLERIEMQKIPYALVVGSLMYLSDLGM</sequence>
<proteinExistence type="predicted"/>
<dbReference type="EMBL" id="QJKJ01005446">
    <property type="protein sequence ID" value="RDX90246.1"/>
    <property type="molecule type" value="Genomic_DNA"/>
</dbReference>
<name>A0A371GI79_MUCPR</name>
<gene>
    <name evidence="1" type="ORF">CR513_27914</name>
</gene>
<dbReference type="AlphaFoldDB" id="A0A371GI79"/>
<feature type="non-terminal residue" evidence="1">
    <location>
        <position position="1"/>
    </location>
</feature>
<organism evidence="1 2">
    <name type="scientific">Mucuna pruriens</name>
    <name type="common">Velvet bean</name>
    <name type="synonym">Dolichos pruriens</name>
    <dbReference type="NCBI Taxonomy" id="157652"/>
    <lineage>
        <taxon>Eukaryota</taxon>
        <taxon>Viridiplantae</taxon>
        <taxon>Streptophyta</taxon>
        <taxon>Embryophyta</taxon>
        <taxon>Tracheophyta</taxon>
        <taxon>Spermatophyta</taxon>
        <taxon>Magnoliopsida</taxon>
        <taxon>eudicotyledons</taxon>
        <taxon>Gunneridae</taxon>
        <taxon>Pentapetalae</taxon>
        <taxon>rosids</taxon>
        <taxon>fabids</taxon>
        <taxon>Fabales</taxon>
        <taxon>Fabaceae</taxon>
        <taxon>Papilionoideae</taxon>
        <taxon>50 kb inversion clade</taxon>
        <taxon>NPAAA clade</taxon>
        <taxon>indigoferoid/millettioid clade</taxon>
        <taxon>Phaseoleae</taxon>
        <taxon>Mucuna</taxon>
    </lineage>
</organism>
<evidence type="ECO:0008006" key="3">
    <source>
        <dbReference type="Google" id="ProtNLM"/>
    </source>
</evidence>
<dbReference type="OrthoDB" id="1436818at2759"/>
<evidence type="ECO:0000313" key="1">
    <source>
        <dbReference type="EMBL" id="RDX90246.1"/>
    </source>
</evidence>
<accession>A0A371GI79</accession>
<protein>
    <recommendedName>
        <fullName evidence="3">Reverse transcriptase Ty1/copia-type domain-containing protein</fullName>
    </recommendedName>
</protein>
<evidence type="ECO:0000313" key="2">
    <source>
        <dbReference type="Proteomes" id="UP000257109"/>
    </source>
</evidence>
<comment type="caution">
    <text evidence="1">The sequence shown here is derived from an EMBL/GenBank/DDBJ whole genome shotgun (WGS) entry which is preliminary data.</text>
</comment>
<reference evidence="1" key="1">
    <citation type="submission" date="2018-05" db="EMBL/GenBank/DDBJ databases">
        <title>Draft genome of Mucuna pruriens seed.</title>
        <authorList>
            <person name="Nnadi N.E."/>
            <person name="Vos R."/>
            <person name="Hasami M.H."/>
            <person name="Devisetty U.K."/>
            <person name="Aguiy J.C."/>
        </authorList>
    </citation>
    <scope>NUCLEOTIDE SEQUENCE [LARGE SCALE GENOMIC DNA]</scope>
    <source>
        <strain evidence="1">JCA_2017</strain>
    </source>
</reference>